<protein>
    <submittedName>
        <fullName evidence="1">Uncharacterized protein</fullName>
    </submittedName>
</protein>
<keyword evidence="2" id="KW-1185">Reference proteome</keyword>
<evidence type="ECO:0000313" key="2">
    <source>
        <dbReference type="Proteomes" id="UP000190286"/>
    </source>
</evidence>
<dbReference type="EMBL" id="FUYF01000004">
    <property type="protein sequence ID" value="SKA80010.1"/>
    <property type="molecule type" value="Genomic_DNA"/>
</dbReference>
<proteinExistence type="predicted"/>
<evidence type="ECO:0000313" key="1">
    <source>
        <dbReference type="EMBL" id="SKA80010.1"/>
    </source>
</evidence>
<reference evidence="1 2" key="1">
    <citation type="submission" date="2017-02" db="EMBL/GenBank/DDBJ databases">
        <authorList>
            <person name="Peterson S.W."/>
        </authorList>
    </citation>
    <scope>NUCLEOTIDE SEQUENCE [LARGE SCALE GENOMIC DNA]</scope>
    <source>
        <strain evidence="1 2">ATCC 27749</strain>
    </source>
</reference>
<sequence>MKATLNGIVYDTDTAERLADVTHILDLFADGARQYVQSVYKNCDGRYFLRVETSDDDYVVPLTGAEADAYLYKYGRKRI</sequence>
<dbReference type="AlphaFoldDB" id="A0A1T4WRL4"/>
<gene>
    <name evidence="1" type="ORF">SAMN02745178_00939</name>
</gene>
<dbReference type="GeneID" id="93337417"/>
<dbReference type="OrthoDB" id="3192583at2"/>
<accession>A0A1T4WRL4</accession>
<dbReference type="RefSeq" id="WP_078783941.1">
    <property type="nucleotide sequence ID" value="NZ_FUYF01000004.1"/>
</dbReference>
<organism evidence="1 2">
    <name type="scientific">Gemmiger formicilis</name>
    <dbReference type="NCBI Taxonomy" id="745368"/>
    <lineage>
        <taxon>Bacteria</taxon>
        <taxon>Bacillati</taxon>
        <taxon>Bacillota</taxon>
        <taxon>Clostridia</taxon>
        <taxon>Eubacteriales</taxon>
        <taxon>Gemmiger</taxon>
    </lineage>
</organism>
<dbReference type="Proteomes" id="UP000190286">
    <property type="component" value="Unassembled WGS sequence"/>
</dbReference>
<name>A0A1T4WRL4_9FIRM</name>
<dbReference type="STRING" id="745368.SAMN02745178_00939"/>